<dbReference type="AlphaFoldDB" id="A0A2K8KNE6"/>
<dbReference type="GO" id="GO:0005737">
    <property type="term" value="C:cytoplasm"/>
    <property type="evidence" value="ECO:0007669"/>
    <property type="project" value="TreeGrafter"/>
</dbReference>
<comment type="subunit">
    <text evidence="2">Monomer.</text>
</comment>
<dbReference type="GO" id="GO:0008379">
    <property type="term" value="F:thioredoxin peroxidase activity"/>
    <property type="evidence" value="ECO:0007669"/>
    <property type="project" value="TreeGrafter"/>
</dbReference>
<dbReference type="CDD" id="cd03017">
    <property type="entry name" value="PRX_BCP"/>
    <property type="match status" value="1"/>
</dbReference>
<accession>A0A2K8KNE6</accession>
<evidence type="ECO:0000256" key="9">
    <source>
        <dbReference type="ARBA" id="ARBA00032824"/>
    </source>
</evidence>
<evidence type="ECO:0000259" key="13">
    <source>
        <dbReference type="PROSITE" id="PS51352"/>
    </source>
</evidence>
<sequence length="170" mass="19240">MLKVGDYVPDFTVPATSGQNVHLKAFTGQQIVIYFYPKNNTPACIIENQDFAANYTRLRNQNTQLFGVSRDSLASHERFKASQALPFELISDPDNQLCTLFGVLKAKKLFDKPIMGLVRSTFLINQNGRLIRAWRDVNIKTHVHDVIDYVEFYHSKLTGSLTTTPTTAND</sequence>
<dbReference type="OrthoDB" id="9812811at2"/>
<comment type="catalytic activity">
    <reaction evidence="12">
        <text>a hydroperoxide + [thioredoxin]-dithiol = an alcohol + [thioredoxin]-disulfide + H2O</text>
        <dbReference type="Rhea" id="RHEA:62620"/>
        <dbReference type="Rhea" id="RHEA-COMP:10698"/>
        <dbReference type="Rhea" id="RHEA-COMP:10700"/>
        <dbReference type="ChEBI" id="CHEBI:15377"/>
        <dbReference type="ChEBI" id="CHEBI:29950"/>
        <dbReference type="ChEBI" id="CHEBI:30879"/>
        <dbReference type="ChEBI" id="CHEBI:35924"/>
        <dbReference type="ChEBI" id="CHEBI:50058"/>
        <dbReference type="EC" id="1.11.1.24"/>
    </reaction>
</comment>
<evidence type="ECO:0000256" key="5">
    <source>
        <dbReference type="ARBA" id="ARBA00022862"/>
    </source>
</evidence>
<keyword evidence="15" id="KW-1185">Reference proteome</keyword>
<dbReference type="Gene3D" id="3.40.30.10">
    <property type="entry name" value="Glutaredoxin"/>
    <property type="match status" value="1"/>
</dbReference>
<evidence type="ECO:0000256" key="12">
    <source>
        <dbReference type="ARBA" id="ARBA00049091"/>
    </source>
</evidence>
<keyword evidence="5" id="KW-0049">Antioxidant</keyword>
<evidence type="ECO:0000256" key="3">
    <source>
        <dbReference type="ARBA" id="ARBA00013017"/>
    </source>
</evidence>
<dbReference type="InterPro" id="IPR036249">
    <property type="entry name" value="Thioredoxin-like_sf"/>
</dbReference>
<evidence type="ECO:0000256" key="2">
    <source>
        <dbReference type="ARBA" id="ARBA00011245"/>
    </source>
</evidence>
<keyword evidence="7" id="KW-1015">Disulfide bond</keyword>
<dbReference type="InterPro" id="IPR000866">
    <property type="entry name" value="AhpC/TSA"/>
</dbReference>
<dbReference type="EMBL" id="CP011797">
    <property type="protein sequence ID" value="ATX76192.1"/>
    <property type="molecule type" value="Genomic_DNA"/>
</dbReference>
<dbReference type="SUPFAM" id="SSF52833">
    <property type="entry name" value="Thioredoxin-like"/>
    <property type="match status" value="1"/>
</dbReference>
<comment type="function">
    <text evidence="1">Thiol-specific peroxidase that catalyzes the reduction of hydrogen peroxide and organic hydroperoxides to water and alcohols, respectively. Plays a role in cell protection against oxidative stress by detoxifying peroxides and as sensor of hydrogen peroxide-mediated signaling events.</text>
</comment>
<dbReference type="KEGG" id="rfo:REIFOR_01037"/>
<evidence type="ECO:0000256" key="1">
    <source>
        <dbReference type="ARBA" id="ARBA00003330"/>
    </source>
</evidence>
<comment type="similarity">
    <text evidence="10">Belongs to the peroxiredoxin family. BCP/PrxQ subfamily.</text>
</comment>
<keyword evidence="4 14" id="KW-0575">Peroxidase</keyword>
<reference evidence="14 15" key="1">
    <citation type="journal article" date="2017" name="Environ. Microbiol.">
        <title>Genomic and physiological analyses of 'Reinekea forsetii' reveal a versatile opportunistic lifestyle during spring algae blooms.</title>
        <authorList>
            <person name="Avci B."/>
            <person name="Hahnke R.L."/>
            <person name="Chafee M."/>
            <person name="Fischer T."/>
            <person name="Gruber-Vodicka H."/>
            <person name="Tegetmeyer H.E."/>
            <person name="Harder J."/>
            <person name="Fuchs B.M."/>
            <person name="Amann R.I."/>
            <person name="Teeling H."/>
        </authorList>
    </citation>
    <scope>NUCLEOTIDE SEQUENCE [LARGE SCALE GENOMIC DNA]</scope>
    <source>
        <strain evidence="14 15">Hel1_31_D35</strain>
    </source>
</reference>
<evidence type="ECO:0000256" key="4">
    <source>
        <dbReference type="ARBA" id="ARBA00022559"/>
    </source>
</evidence>
<dbReference type="Proteomes" id="UP000229757">
    <property type="component" value="Chromosome"/>
</dbReference>
<keyword evidence="8" id="KW-0676">Redox-active center</keyword>
<dbReference type="Pfam" id="PF00578">
    <property type="entry name" value="AhpC-TSA"/>
    <property type="match status" value="1"/>
</dbReference>
<keyword evidence="6 14" id="KW-0560">Oxidoreductase</keyword>
<proteinExistence type="inferred from homology"/>
<dbReference type="FunFam" id="3.40.30.10:FF:000007">
    <property type="entry name" value="Thioredoxin-dependent thiol peroxidase"/>
    <property type="match status" value="1"/>
</dbReference>
<evidence type="ECO:0000256" key="8">
    <source>
        <dbReference type="ARBA" id="ARBA00023284"/>
    </source>
</evidence>
<evidence type="ECO:0000256" key="7">
    <source>
        <dbReference type="ARBA" id="ARBA00023157"/>
    </source>
</evidence>
<evidence type="ECO:0000313" key="15">
    <source>
        <dbReference type="Proteomes" id="UP000229757"/>
    </source>
</evidence>
<evidence type="ECO:0000313" key="14">
    <source>
        <dbReference type="EMBL" id="ATX76192.1"/>
    </source>
</evidence>
<evidence type="ECO:0000256" key="11">
    <source>
        <dbReference type="ARBA" id="ARBA00042639"/>
    </source>
</evidence>
<evidence type="ECO:0000256" key="10">
    <source>
        <dbReference type="ARBA" id="ARBA00038489"/>
    </source>
</evidence>
<name>A0A2K8KNE6_9GAMM</name>
<evidence type="ECO:0000256" key="6">
    <source>
        <dbReference type="ARBA" id="ARBA00023002"/>
    </source>
</evidence>
<dbReference type="EC" id="1.11.1.24" evidence="3"/>
<dbReference type="GO" id="GO:0034599">
    <property type="term" value="P:cellular response to oxidative stress"/>
    <property type="evidence" value="ECO:0007669"/>
    <property type="project" value="TreeGrafter"/>
</dbReference>
<dbReference type="GO" id="GO:0045454">
    <property type="term" value="P:cell redox homeostasis"/>
    <property type="evidence" value="ECO:0007669"/>
    <property type="project" value="TreeGrafter"/>
</dbReference>
<organism evidence="14 15">
    <name type="scientific">Reinekea forsetii</name>
    <dbReference type="NCBI Taxonomy" id="1336806"/>
    <lineage>
        <taxon>Bacteria</taxon>
        <taxon>Pseudomonadati</taxon>
        <taxon>Pseudomonadota</taxon>
        <taxon>Gammaproteobacteria</taxon>
        <taxon>Oceanospirillales</taxon>
        <taxon>Saccharospirillaceae</taxon>
        <taxon>Reinekea</taxon>
    </lineage>
</organism>
<protein>
    <recommendedName>
        <fullName evidence="3">thioredoxin-dependent peroxiredoxin</fullName>
        <ecNumber evidence="3">1.11.1.24</ecNumber>
    </recommendedName>
    <alternativeName>
        <fullName evidence="9">Thioredoxin peroxidase</fullName>
    </alternativeName>
    <alternativeName>
        <fullName evidence="11">Thioredoxin-dependent peroxiredoxin Bcp</fullName>
    </alternativeName>
</protein>
<dbReference type="PANTHER" id="PTHR42801">
    <property type="entry name" value="THIOREDOXIN-DEPENDENT PEROXIDE REDUCTASE"/>
    <property type="match status" value="1"/>
</dbReference>
<dbReference type="InterPro" id="IPR050924">
    <property type="entry name" value="Peroxiredoxin_BCP/PrxQ"/>
</dbReference>
<dbReference type="PANTHER" id="PTHR42801:SF4">
    <property type="entry name" value="AHPC_TSA FAMILY PROTEIN"/>
    <property type="match status" value="1"/>
</dbReference>
<dbReference type="RefSeq" id="WP_100256550.1">
    <property type="nucleotide sequence ID" value="NZ_CP011797.1"/>
</dbReference>
<dbReference type="InterPro" id="IPR013766">
    <property type="entry name" value="Thioredoxin_domain"/>
</dbReference>
<dbReference type="PROSITE" id="PS51352">
    <property type="entry name" value="THIOREDOXIN_2"/>
    <property type="match status" value="1"/>
</dbReference>
<gene>
    <name evidence="14" type="ORF">REIFOR_01037</name>
</gene>
<feature type="domain" description="Thioredoxin" evidence="13">
    <location>
        <begin position="2"/>
        <end position="155"/>
    </location>
</feature>